<dbReference type="SUPFAM" id="SSF48264">
    <property type="entry name" value="Cytochrome P450"/>
    <property type="match status" value="1"/>
</dbReference>
<protein>
    <submittedName>
        <fullName evidence="9">Cytochrome P450</fullName>
    </submittedName>
</protein>
<evidence type="ECO:0000256" key="2">
    <source>
        <dbReference type="ARBA" id="ARBA00010617"/>
    </source>
</evidence>
<dbReference type="PRINTS" id="PR00359">
    <property type="entry name" value="BP450"/>
</dbReference>
<feature type="region of interest" description="Disordered" evidence="8">
    <location>
        <begin position="464"/>
        <end position="483"/>
    </location>
</feature>
<reference evidence="9 10" key="1">
    <citation type="journal article" date="2019" name="Emerg. Microbes Infect.">
        <title>Comprehensive subspecies identification of 175 nontuberculous mycobacteria species based on 7547 genomic profiles.</title>
        <authorList>
            <person name="Matsumoto Y."/>
            <person name="Kinjo T."/>
            <person name="Motooka D."/>
            <person name="Nabeya D."/>
            <person name="Jung N."/>
            <person name="Uechi K."/>
            <person name="Horii T."/>
            <person name="Iida T."/>
            <person name="Fujita J."/>
            <person name="Nakamura S."/>
        </authorList>
    </citation>
    <scope>NUCLEOTIDE SEQUENCE [LARGE SCALE GENOMIC DNA]</scope>
    <source>
        <strain evidence="9 10">JCM 30622</strain>
    </source>
</reference>
<evidence type="ECO:0000256" key="1">
    <source>
        <dbReference type="ARBA" id="ARBA00001971"/>
    </source>
</evidence>
<accession>A0ABN6AW17</accession>
<evidence type="ECO:0000313" key="10">
    <source>
        <dbReference type="Proteomes" id="UP000466578"/>
    </source>
</evidence>
<dbReference type="InterPro" id="IPR001128">
    <property type="entry name" value="Cyt_P450"/>
</dbReference>
<dbReference type="PRINTS" id="PR00385">
    <property type="entry name" value="P450"/>
</dbReference>
<evidence type="ECO:0000256" key="3">
    <source>
        <dbReference type="ARBA" id="ARBA00022617"/>
    </source>
</evidence>
<keyword evidence="5" id="KW-0560">Oxidoreductase</keyword>
<evidence type="ECO:0000256" key="7">
    <source>
        <dbReference type="ARBA" id="ARBA00023033"/>
    </source>
</evidence>
<dbReference type="Pfam" id="PF00067">
    <property type="entry name" value="p450"/>
    <property type="match status" value="1"/>
</dbReference>
<dbReference type="EMBL" id="AP022597">
    <property type="protein sequence ID" value="BBY71700.1"/>
    <property type="molecule type" value="Genomic_DNA"/>
</dbReference>
<comment type="cofactor">
    <cofactor evidence="1">
        <name>heme</name>
        <dbReference type="ChEBI" id="CHEBI:30413"/>
    </cofactor>
</comment>
<dbReference type="PANTHER" id="PTHR46696:SF4">
    <property type="entry name" value="BIOTIN BIOSYNTHESIS CYTOCHROME P450"/>
    <property type="match status" value="1"/>
</dbReference>
<organism evidence="9 10">
    <name type="scientific">Mycobacterium paraintracellulare</name>
    <dbReference type="NCBI Taxonomy" id="1138383"/>
    <lineage>
        <taxon>Bacteria</taxon>
        <taxon>Bacillati</taxon>
        <taxon>Actinomycetota</taxon>
        <taxon>Actinomycetes</taxon>
        <taxon>Mycobacteriales</taxon>
        <taxon>Mycobacteriaceae</taxon>
        <taxon>Mycobacterium</taxon>
        <taxon>Mycobacterium avium complex (MAC)</taxon>
    </lineage>
</organism>
<evidence type="ECO:0000256" key="6">
    <source>
        <dbReference type="ARBA" id="ARBA00023004"/>
    </source>
</evidence>
<keyword evidence="6" id="KW-0408">Iron</keyword>
<evidence type="ECO:0000256" key="8">
    <source>
        <dbReference type="SAM" id="MobiDB-lite"/>
    </source>
</evidence>
<dbReference type="InterPro" id="IPR036396">
    <property type="entry name" value="Cyt_P450_sf"/>
</dbReference>
<sequence>MRVGLRARWAAMHGVPRAYFAVQARRGDPLARLLRSGTADDRYALMEQIRARGRVVRSPYVWASVDHAVCRQILRDKRFGVTAPSEMELPRPLKALIAKTDPGVANPVEPPAMVIVNPPDHTRYRQLVAQSFTPRAIDSLDTRVAEVTMELIERTAAIPQPDLIADYAMQLPVAIIAEILGLPPDSYPRMLGWGRSGSPLLDIGIDWKTYRDAIDGLRGADDYLLEHLHRLRAGQKSDNPFGRMAADGSLTDRELTANAALIVGAGFETTVNLIGNGIVLLLQHPEQLALLHDNPDLWPSAVEEILRFASPVQMTARTPNCDVEIAGAHIASGDMVGLFLGGANRDPKVFIDPTTFDITRANARDHLAFASGIHACLGAALARIEGATALRALFESFPDLRLTAPPQPRGLINLHGYTRLPAQLGGRRTTPPNFPSKPQLRNGSRPIAGVTDASTSVSSWSASQRSASMAAEQPLPAAVTAWR</sequence>
<dbReference type="CDD" id="cd20625">
    <property type="entry name" value="CYP164-like"/>
    <property type="match status" value="1"/>
</dbReference>
<proteinExistence type="inferred from homology"/>
<evidence type="ECO:0000256" key="4">
    <source>
        <dbReference type="ARBA" id="ARBA00022723"/>
    </source>
</evidence>
<evidence type="ECO:0000313" key="9">
    <source>
        <dbReference type="EMBL" id="BBY71700.1"/>
    </source>
</evidence>
<evidence type="ECO:0000256" key="5">
    <source>
        <dbReference type="ARBA" id="ARBA00023002"/>
    </source>
</evidence>
<keyword evidence="7" id="KW-0503">Monooxygenase</keyword>
<keyword evidence="4" id="KW-0479">Metal-binding</keyword>
<name>A0ABN6AW17_9MYCO</name>
<dbReference type="Gene3D" id="1.10.630.10">
    <property type="entry name" value="Cytochrome P450"/>
    <property type="match status" value="1"/>
</dbReference>
<keyword evidence="3" id="KW-0349">Heme</keyword>
<feature type="region of interest" description="Disordered" evidence="8">
    <location>
        <begin position="423"/>
        <end position="455"/>
    </location>
</feature>
<dbReference type="Proteomes" id="UP000466578">
    <property type="component" value="Chromosome"/>
</dbReference>
<dbReference type="PANTHER" id="PTHR46696">
    <property type="entry name" value="P450, PUTATIVE (EUROFUNG)-RELATED"/>
    <property type="match status" value="1"/>
</dbReference>
<comment type="similarity">
    <text evidence="2">Belongs to the cytochrome P450 family.</text>
</comment>
<gene>
    <name evidence="9" type="ORF">MPRI_38870</name>
</gene>
<keyword evidence="10" id="KW-1185">Reference proteome</keyword>
<dbReference type="InterPro" id="IPR002397">
    <property type="entry name" value="Cyt_P450_B"/>
</dbReference>